<dbReference type="RefSeq" id="WP_068280585.1">
    <property type="nucleotide sequence ID" value="NZ_CP014873.1"/>
</dbReference>
<dbReference type="InterPro" id="IPR039532">
    <property type="entry name" value="TetR_C_Firmicutes"/>
</dbReference>
<sequence>MTNQSNSEQTQLTKESLFNALMQLMTFTDLNDLSISAVTRKAGVSRMAFYRHYNILEDLISEHLNDIMADYQARLTKDKINNYELSYTFFVCFRPHLQFILNLQRSRLTGMLFDKLVSFVVSFSESIVCVEECPGKVTDYNIRFVVGGFFSTLLAWSQTGMKESAEQMAMLVSAELAKHISGIVN</sequence>
<dbReference type="AlphaFoldDB" id="A0A192H3Y4"/>
<dbReference type="Pfam" id="PF14278">
    <property type="entry name" value="TetR_C_8"/>
    <property type="match status" value="1"/>
</dbReference>
<dbReference type="SUPFAM" id="SSF46689">
    <property type="entry name" value="Homeodomain-like"/>
    <property type="match status" value="1"/>
</dbReference>
<dbReference type="OrthoDB" id="9810250at2"/>
<keyword evidence="3" id="KW-1185">Reference proteome</keyword>
<name>A0A192H3Y4_9LACO</name>
<evidence type="ECO:0000256" key="1">
    <source>
        <dbReference type="ARBA" id="ARBA00023125"/>
    </source>
</evidence>
<organism evidence="2 3">
    <name type="scientific">Loigolactobacillus backii</name>
    <dbReference type="NCBI Taxonomy" id="375175"/>
    <lineage>
        <taxon>Bacteria</taxon>
        <taxon>Bacillati</taxon>
        <taxon>Bacillota</taxon>
        <taxon>Bacilli</taxon>
        <taxon>Lactobacillales</taxon>
        <taxon>Lactobacillaceae</taxon>
        <taxon>Loigolactobacillus</taxon>
    </lineage>
</organism>
<dbReference type="GO" id="GO:0003677">
    <property type="term" value="F:DNA binding"/>
    <property type="evidence" value="ECO:0007669"/>
    <property type="project" value="UniProtKB-UniRule"/>
</dbReference>
<accession>A0A192H3Y4</accession>
<gene>
    <name evidence="2" type="ORF">AYR53_09430</name>
</gene>
<dbReference type="GeneID" id="42982476"/>
<dbReference type="PANTHER" id="PTHR43479:SF11">
    <property type="entry name" value="ACREF_ENVCD OPERON REPRESSOR-RELATED"/>
    <property type="match status" value="1"/>
</dbReference>
<dbReference type="STRING" id="375175.AYR53_09430"/>
<dbReference type="InterPro" id="IPR001647">
    <property type="entry name" value="HTH_TetR"/>
</dbReference>
<protein>
    <submittedName>
        <fullName evidence="2">Uncharacterized protein</fullName>
    </submittedName>
</protein>
<dbReference type="Proteomes" id="UP000078582">
    <property type="component" value="Chromosome"/>
</dbReference>
<dbReference type="EMBL" id="CP014873">
    <property type="protein sequence ID" value="ANK62963.1"/>
    <property type="molecule type" value="Genomic_DNA"/>
</dbReference>
<keyword evidence="1" id="KW-0238">DNA-binding</keyword>
<dbReference type="Gene3D" id="1.10.357.10">
    <property type="entry name" value="Tetracycline Repressor, domain 2"/>
    <property type="match status" value="1"/>
</dbReference>
<dbReference type="InterPro" id="IPR050624">
    <property type="entry name" value="HTH-type_Tx_Regulator"/>
</dbReference>
<proteinExistence type="predicted"/>
<evidence type="ECO:0000313" key="3">
    <source>
        <dbReference type="Proteomes" id="UP000078582"/>
    </source>
</evidence>
<dbReference type="InterPro" id="IPR009057">
    <property type="entry name" value="Homeodomain-like_sf"/>
</dbReference>
<evidence type="ECO:0000313" key="2">
    <source>
        <dbReference type="EMBL" id="ANK62963.1"/>
    </source>
</evidence>
<dbReference type="PANTHER" id="PTHR43479">
    <property type="entry name" value="ACREF/ENVCD OPERON REPRESSOR-RELATED"/>
    <property type="match status" value="1"/>
</dbReference>
<reference evidence="2 3" key="1">
    <citation type="submission" date="2016-03" db="EMBL/GenBank/DDBJ databases">
        <title>Pediococcus and Lactobacillus from brewery environment - whole genome sequencing and assembly.</title>
        <authorList>
            <person name="Behr J."/>
            <person name="Geissler A.J."/>
            <person name="Vogel R.F."/>
        </authorList>
    </citation>
    <scope>NUCLEOTIDE SEQUENCE [LARGE SCALE GENOMIC DNA]</scope>
    <source>
        <strain evidence="2 3">TMW 1.1989</strain>
    </source>
</reference>
<dbReference type="PROSITE" id="PS50977">
    <property type="entry name" value="HTH_TETR_2"/>
    <property type="match status" value="1"/>
</dbReference>